<feature type="domain" description="Protein kinase" evidence="3">
    <location>
        <begin position="1"/>
        <end position="266"/>
    </location>
</feature>
<dbReference type="GO" id="GO:0007166">
    <property type="term" value="P:cell surface receptor signaling pathway"/>
    <property type="evidence" value="ECO:0007669"/>
    <property type="project" value="InterPro"/>
</dbReference>
<dbReference type="EMBL" id="JBDFQZ010000007">
    <property type="protein sequence ID" value="KAK9705379.1"/>
    <property type="molecule type" value="Genomic_DNA"/>
</dbReference>
<dbReference type="InterPro" id="IPR001245">
    <property type="entry name" value="Ser-Thr/Tyr_kinase_cat_dom"/>
</dbReference>
<dbReference type="PANTHER" id="PTHR27005:SF468">
    <property type="entry name" value="OS01G0310500 PROTEIN"/>
    <property type="match status" value="1"/>
</dbReference>
<dbReference type="Gene3D" id="3.30.200.20">
    <property type="entry name" value="Phosphorylase Kinase, domain 1"/>
    <property type="match status" value="1"/>
</dbReference>
<dbReference type="Pfam" id="PF07714">
    <property type="entry name" value="PK_Tyr_Ser-Thr"/>
    <property type="match status" value="1"/>
</dbReference>
<dbReference type="GO" id="GO:0005886">
    <property type="term" value="C:plasma membrane"/>
    <property type="evidence" value="ECO:0007669"/>
    <property type="project" value="TreeGrafter"/>
</dbReference>
<dbReference type="PROSITE" id="PS50011">
    <property type="entry name" value="PROTEIN_KINASE_DOM"/>
    <property type="match status" value="1"/>
</dbReference>
<dbReference type="PANTHER" id="PTHR27005">
    <property type="entry name" value="WALL-ASSOCIATED RECEPTOR KINASE-LIKE 21"/>
    <property type="match status" value="1"/>
</dbReference>
<dbReference type="InterPro" id="IPR045274">
    <property type="entry name" value="WAK-like"/>
</dbReference>
<dbReference type="Gene3D" id="1.10.510.10">
    <property type="entry name" value="Transferase(Phosphotransferase) domain 1"/>
    <property type="match status" value="1"/>
</dbReference>
<dbReference type="GO" id="GO:0005524">
    <property type="term" value="F:ATP binding"/>
    <property type="evidence" value="ECO:0007669"/>
    <property type="project" value="UniProtKB-KW"/>
</dbReference>
<protein>
    <recommendedName>
        <fullName evidence="3">Protein kinase domain-containing protein</fullName>
    </recommendedName>
</protein>
<dbReference type="InterPro" id="IPR000719">
    <property type="entry name" value="Prot_kinase_dom"/>
</dbReference>
<dbReference type="GO" id="GO:0004674">
    <property type="term" value="F:protein serine/threonine kinase activity"/>
    <property type="evidence" value="ECO:0007669"/>
    <property type="project" value="TreeGrafter"/>
</dbReference>
<evidence type="ECO:0000259" key="3">
    <source>
        <dbReference type="PROSITE" id="PS50011"/>
    </source>
</evidence>
<evidence type="ECO:0000313" key="5">
    <source>
        <dbReference type="Proteomes" id="UP001443914"/>
    </source>
</evidence>
<evidence type="ECO:0000313" key="4">
    <source>
        <dbReference type="EMBL" id="KAK9705379.1"/>
    </source>
</evidence>
<accession>A0AAW1JMN3</accession>
<proteinExistence type="predicted"/>
<evidence type="ECO:0000256" key="2">
    <source>
        <dbReference type="ARBA" id="ARBA00022840"/>
    </source>
</evidence>
<name>A0AAW1JMN3_SAPOF</name>
<keyword evidence="5" id="KW-1185">Reference proteome</keyword>
<organism evidence="4 5">
    <name type="scientific">Saponaria officinalis</name>
    <name type="common">Common soapwort</name>
    <name type="synonym">Lychnis saponaria</name>
    <dbReference type="NCBI Taxonomy" id="3572"/>
    <lineage>
        <taxon>Eukaryota</taxon>
        <taxon>Viridiplantae</taxon>
        <taxon>Streptophyta</taxon>
        <taxon>Embryophyta</taxon>
        <taxon>Tracheophyta</taxon>
        <taxon>Spermatophyta</taxon>
        <taxon>Magnoliopsida</taxon>
        <taxon>eudicotyledons</taxon>
        <taxon>Gunneridae</taxon>
        <taxon>Pentapetalae</taxon>
        <taxon>Caryophyllales</taxon>
        <taxon>Caryophyllaceae</taxon>
        <taxon>Caryophylleae</taxon>
        <taxon>Saponaria</taxon>
    </lineage>
</organism>
<reference evidence="4" key="1">
    <citation type="submission" date="2024-03" db="EMBL/GenBank/DDBJ databases">
        <title>WGS assembly of Saponaria officinalis var. Norfolk2.</title>
        <authorList>
            <person name="Jenkins J."/>
            <person name="Shu S."/>
            <person name="Grimwood J."/>
            <person name="Barry K."/>
            <person name="Goodstein D."/>
            <person name="Schmutz J."/>
            <person name="Leebens-Mack J."/>
            <person name="Osbourn A."/>
        </authorList>
    </citation>
    <scope>NUCLEOTIDE SEQUENCE [LARGE SCALE GENOMIC DNA]</scope>
    <source>
        <strain evidence="4">JIC</strain>
    </source>
</reference>
<keyword evidence="1" id="KW-0547">Nucleotide-binding</keyword>
<gene>
    <name evidence="4" type="ORF">RND81_07G052200</name>
</gene>
<dbReference type="SUPFAM" id="SSF56112">
    <property type="entry name" value="Protein kinase-like (PK-like)"/>
    <property type="match status" value="1"/>
</dbReference>
<comment type="caution">
    <text evidence="4">The sequence shown here is derived from an EMBL/GenBank/DDBJ whole genome shotgun (WGS) entry which is preliminary data.</text>
</comment>
<dbReference type="AlphaFoldDB" id="A0AAW1JMN3"/>
<evidence type="ECO:0000256" key="1">
    <source>
        <dbReference type="ARBA" id="ARBA00022741"/>
    </source>
</evidence>
<keyword evidence="2" id="KW-0067">ATP-binding</keyword>
<dbReference type="Proteomes" id="UP001443914">
    <property type="component" value="Unassembled WGS sequence"/>
</dbReference>
<sequence>MVIYKGTLDDKNVAIATFEEHESKMIELCLTEISLATVSYHHNFIRVYGYCLETYVPMLVYQLFPWSLDVHGRLHGDMVLQKPMKWNDRLRVATDIGYALSYMHNAFSKPVVIRDIVSSSIIIDTPFCAKLTNFAHSVSVTPGQKDLQLPVHGAPGYIDPEYIETQEVTEKCDVYNFGVLMLELLTARDPVEMARRGKDLVDEFVSAVKTNGGMEIIDKHVLEEDNMDEILWFVRLALTCVANIGVARPTMTEVVDELWVIQDQDK</sequence>
<dbReference type="InterPro" id="IPR011009">
    <property type="entry name" value="Kinase-like_dom_sf"/>
</dbReference>